<dbReference type="InterPro" id="IPR006680">
    <property type="entry name" value="Amidohydro-rel"/>
</dbReference>
<proteinExistence type="predicted"/>
<dbReference type="InterPro" id="IPR011059">
    <property type="entry name" value="Metal-dep_hydrolase_composite"/>
</dbReference>
<dbReference type="PANTHER" id="PTHR43135">
    <property type="entry name" value="ALPHA-D-RIBOSE 1-METHYLPHOSPHONATE 5-TRIPHOSPHATE DIPHOSPHATASE"/>
    <property type="match status" value="1"/>
</dbReference>
<keyword evidence="3" id="KW-1185">Reference proteome</keyword>
<evidence type="ECO:0000259" key="1">
    <source>
        <dbReference type="Pfam" id="PF01979"/>
    </source>
</evidence>
<dbReference type="Pfam" id="PF01979">
    <property type="entry name" value="Amidohydro_1"/>
    <property type="match status" value="1"/>
</dbReference>
<name>A0ABV6YT87_UNCC1</name>
<evidence type="ECO:0000313" key="3">
    <source>
        <dbReference type="Proteomes" id="UP001594351"/>
    </source>
</evidence>
<dbReference type="Gene3D" id="2.30.40.10">
    <property type="entry name" value="Urease, subunit C, domain 1"/>
    <property type="match status" value="1"/>
</dbReference>
<gene>
    <name evidence="2" type="ORF">ACFL27_04230</name>
</gene>
<feature type="domain" description="Amidohydrolase-related" evidence="1">
    <location>
        <begin position="84"/>
        <end position="390"/>
    </location>
</feature>
<evidence type="ECO:0000313" key="2">
    <source>
        <dbReference type="EMBL" id="MFC1849398.1"/>
    </source>
</evidence>
<comment type="caution">
    <text evidence="2">The sequence shown here is derived from an EMBL/GenBank/DDBJ whole genome shotgun (WGS) entry which is preliminary data.</text>
</comment>
<dbReference type="InterPro" id="IPR032466">
    <property type="entry name" value="Metal_Hydrolase"/>
</dbReference>
<dbReference type="Proteomes" id="UP001594351">
    <property type="component" value="Unassembled WGS sequence"/>
</dbReference>
<reference evidence="2 3" key="1">
    <citation type="submission" date="2024-09" db="EMBL/GenBank/DDBJ databases">
        <title>Laminarin stimulates single cell rates of sulfate reduction while oxygen inhibits transcriptomic activity in coastal marine sediment.</title>
        <authorList>
            <person name="Lindsay M."/>
            <person name="Orcutt B."/>
            <person name="Emerson D."/>
            <person name="Stepanauskas R."/>
            <person name="D'Angelo T."/>
        </authorList>
    </citation>
    <scope>NUCLEOTIDE SEQUENCE [LARGE SCALE GENOMIC DNA]</scope>
    <source>
        <strain evidence="2">SAG AM-311-K15</strain>
    </source>
</reference>
<organism evidence="2 3">
    <name type="scientific">candidate division CSSED10-310 bacterium</name>
    <dbReference type="NCBI Taxonomy" id="2855610"/>
    <lineage>
        <taxon>Bacteria</taxon>
        <taxon>Bacteria division CSSED10-310</taxon>
    </lineage>
</organism>
<dbReference type="EMBL" id="JBHPBY010000036">
    <property type="protein sequence ID" value="MFC1849398.1"/>
    <property type="molecule type" value="Genomic_DNA"/>
</dbReference>
<dbReference type="SUPFAM" id="SSF51338">
    <property type="entry name" value="Composite domain of metallo-dependent hydrolases"/>
    <property type="match status" value="1"/>
</dbReference>
<accession>A0ABV6YT87</accession>
<dbReference type="SUPFAM" id="SSF51556">
    <property type="entry name" value="Metallo-dependent hydrolases"/>
    <property type="match status" value="1"/>
</dbReference>
<protein>
    <submittedName>
        <fullName evidence="2">Amidohydrolase family protein</fullName>
    </submittedName>
</protein>
<sequence>MKKIVISVVLVLVIVIFSLVWGKDSPEPSQSLALINGLVIDGTGSPPVKGAVIVISKPHIVAVGPSIKVKLPPNIEVIDVQGSTILPGFINTHVHHGYSEYNLQAWARAGVTTVRDLGANPRAPLFSIRDNLNKINKNARLIAAGPFLTAPAGYPLVPFGSSSALELDTITEVRQKVKQLLDQGADVIKCGVESGDIFGLSIPVLSLEKLSEIVRIAHEQNTRVSAHISVSKDLERALNAGVDDIAHMAVDSVPDRLIKRMIADDVYWVPTLELWTGVGHGFGEKAIHNLRRFNQAGGKVALGTDYGGYITEFDLGMPDREIKYMQEAGMTPAQIIMAATRNAAYVCNLADTLGTIEPGKIADLLVVKDNPLHDLEALTEVQMVIHNGVIIRSQVP</sequence>
<dbReference type="PANTHER" id="PTHR43135:SF3">
    <property type="entry name" value="ALPHA-D-RIBOSE 1-METHYLPHOSPHONATE 5-TRIPHOSPHATE DIPHOSPHATASE"/>
    <property type="match status" value="1"/>
</dbReference>
<dbReference type="InterPro" id="IPR051781">
    <property type="entry name" value="Metallo-dep_Hydrolase"/>
</dbReference>
<dbReference type="Gene3D" id="3.20.20.140">
    <property type="entry name" value="Metal-dependent hydrolases"/>
    <property type="match status" value="1"/>
</dbReference>